<dbReference type="REBASE" id="33149">
    <property type="entry name" value="DprMRPORF2283P"/>
</dbReference>
<evidence type="ECO:0000256" key="4">
    <source>
        <dbReference type="ARBA" id="ARBA00047942"/>
    </source>
</evidence>
<dbReference type="PROSITE" id="PS00092">
    <property type="entry name" value="N6_MTASE"/>
    <property type="match status" value="1"/>
</dbReference>
<geneLocation type="plasmid" evidence="9 10">
    <name>pDEIPR02</name>
</geneLocation>
<evidence type="ECO:0000256" key="2">
    <source>
        <dbReference type="ARBA" id="ARBA00022603"/>
    </source>
</evidence>
<evidence type="ECO:0000259" key="8">
    <source>
        <dbReference type="Pfam" id="PF20473"/>
    </source>
</evidence>
<feature type="domain" description="MmeI-like target recognition" evidence="7">
    <location>
        <begin position="846"/>
        <end position="964"/>
    </location>
</feature>
<dbReference type="HOGENOM" id="CLU_005831_1_0_0"/>
<dbReference type="KEGG" id="dpt:Deipr_2283"/>
<evidence type="ECO:0000259" key="5">
    <source>
        <dbReference type="Pfam" id="PF20464"/>
    </source>
</evidence>
<dbReference type="Pfam" id="PF20466">
    <property type="entry name" value="MmeI_TRD"/>
    <property type="match status" value="1"/>
</dbReference>
<dbReference type="InterPro" id="IPR029063">
    <property type="entry name" value="SAM-dependent_MTases_sf"/>
</dbReference>
<evidence type="ECO:0000256" key="3">
    <source>
        <dbReference type="ARBA" id="ARBA00022679"/>
    </source>
</evidence>
<dbReference type="Pfam" id="PF20465">
    <property type="entry name" value="MmeI_hel"/>
    <property type="match status" value="1"/>
</dbReference>
<dbReference type="EMBL" id="CP002538">
    <property type="protein sequence ID" value="ADY27409.1"/>
    <property type="molecule type" value="Genomic_DNA"/>
</dbReference>
<dbReference type="RefSeq" id="WP_013615763.1">
    <property type="nucleotide sequence ID" value="NC_015162.1"/>
</dbReference>
<accession>F0RQ50</accession>
<dbReference type="Pfam" id="PF20464">
    <property type="entry name" value="MmeI_N"/>
    <property type="match status" value="1"/>
</dbReference>
<dbReference type="EC" id="2.1.1.72" evidence="1"/>
<reference evidence="9 10" key="2">
    <citation type="journal article" date="2012" name="Stand. Genomic Sci.">
        <title>Complete genome sequence of the orange-red pigmented, radioresistant Deinococcus proteolyticus type strain (MRP(T)).</title>
        <authorList>
            <person name="Copeland A."/>
            <person name="Zeytun A."/>
            <person name="Yassawong M."/>
            <person name="Nolan M."/>
            <person name="Lucas S."/>
            <person name="Hammon N."/>
            <person name="Deshpande S."/>
            <person name="Cheng J.F."/>
            <person name="Han C."/>
            <person name="Tapia R."/>
            <person name="Goodwin L.A."/>
            <person name="Pitluck S."/>
            <person name="Mavromatis K."/>
            <person name="Liolios K."/>
            <person name="Pagani I."/>
            <person name="Ivanova N."/>
            <person name="Mikhailova N."/>
            <person name="Pati A."/>
            <person name="Chen A."/>
            <person name="Palaniappan K."/>
            <person name="Land M."/>
            <person name="Hauser L."/>
            <person name="Jeffries C.D."/>
            <person name="Brambilla E.M."/>
            <person name="Rohde M."/>
            <person name="Sikorski J."/>
            <person name="Pukall R."/>
            <person name="Goker M."/>
            <person name="Detter J.C."/>
            <person name="Woyke T."/>
            <person name="Bristow J."/>
            <person name="Eisen J.A."/>
            <person name="Markowitz V."/>
            <person name="Hugenholtz P."/>
            <person name="Kyrpides N.C."/>
            <person name="Klenk H.P."/>
            <person name="Lapidus A."/>
        </authorList>
    </citation>
    <scope>NUCLEOTIDE SEQUENCE [LARGE SCALE GENOMIC DNA]</scope>
    <source>
        <strain evidence="10">ATCC 35074 / DSM 20540 / JCM 6276 / NBRC 101906 / NCIMB 13154 / VKM Ac-1939 / CCM 2703 / MRP</strain>
        <plasmid evidence="10">Plasmid pDEIPR02</plasmid>
    </source>
</reference>
<feature type="domain" description="MmeI-like N-terminal" evidence="5">
    <location>
        <begin position="1"/>
        <end position="224"/>
    </location>
</feature>
<dbReference type="InterPro" id="IPR046819">
    <property type="entry name" value="MmeI_hel"/>
</dbReference>
<organism evidence="9 10">
    <name type="scientific">Deinococcus proteolyticus (strain ATCC 35074 / DSM 20540 / JCM 6276 / NBRC 101906 / NCIMB 13154 / VKM Ac-1939 / CCM 2703 / MRP)</name>
    <dbReference type="NCBI Taxonomy" id="693977"/>
    <lineage>
        <taxon>Bacteria</taxon>
        <taxon>Thermotogati</taxon>
        <taxon>Deinococcota</taxon>
        <taxon>Deinococci</taxon>
        <taxon>Deinococcales</taxon>
        <taxon>Deinococcaceae</taxon>
        <taxon>Deinococcus</taxon>
    </lineage>
</organism>
<dbReference type="GO" id="GO:0003676">
    <property type="term" value="F:nucleic acid binding"/>
    <property type="evidence" value="ECO:0007669"/>
    <property type="project" value="InterPro"/>
</dbReference>
<dbReference type="GO" id="GO:0009007">
    <property type="term" value="F:site-specific DNA-methyltransferase (adenine-specific) activity"/>
    <property type="evidence" value="ECO:0007669"/>
    <property type="project" value="UniProtKB-EC"/>
</dbReference>
<sequence>MNPAELIARWKDTGGSERANYTGFLIDLCDVLGVPRPEGSRVDVTQNAYVFERDVTEHHPDGSVSHRRIDLYRRGSFVLEAKQGVEEEAEQEASILGKKKPVKKGHGKRGTKGWDGFMLRAREQAQQYVGFLPAEEGRPPFLLVTDVGHAIEVYAEFTRTGGAYRPFPSAGKHRIMLQDLEKPEVRELLRTIWLDPMSLDPSAKAAQVTAEIARLLAQASRQMEGRPDKDGTPLTAERVSAYLMRMIFTMFAEDVELLPPGKFTGLLEELQSDPQTFSGVLEELWQKMAHGGVSAGLRSTIRHFNGGLFEDAEVLPVTGEELRLFREAASYDWSQVEPSIFGTLVERALNKDERHKLGAHYTPRAYVERLVTRTVMEPLRRDWASVQAAVQRRLDDALEKDDKGQQKAREAARKEVARFLASLQDLRVLDPACGTGNFLYVSMELLKGLEAEVVHTLEDLGGVAPLIGISPRQFLGIELNPRAARVADLVLWIGYLQLYAREHGKANPPPEPILQAYHNIENRDAVLDFAATEPRLNKQGEPVQRWDGRTTLKDPVTGREVPDPAALVQDVTYLQPKKASWPRADFIVGNPPFIGAGPMRLALGDGYTETIRKLYKDVPASADFVMFWWHKAAETLAYAQGKSGEKNALRRFGFVTTNSVKQTFNRRVLEGFIGPGKNLSLAYAVPDHPWVDAADGAAVRIAMTVVQPGRSPGVLDVVVDDGAEVDGAYEVETVARTGMIHPDLTVGADVAGAVPLKAMEGLSNTGVKLHGSGFIVPPTAEPDPGTGLTPPNAADLGLGRLPGLERHIREYRNGRDLTARPRGVMVIDLFGLSAQEVQERYPEVYQHVRLTVKPERDANNEKYRRENWWLFGRKNTELRSALAGLPRYIATVETSKHRFFQFLGAEVLPDNKLVAIASDDAYVLGVLSSRFHVAWALAQGSRLGVGNDPVYVKSRCFETFPFPSATPEQQQAIREKAEALDLHRKRQLARHPKLTMTDMYNALEALRRGEVLEGKLRKAHDDGLVTILKDLHDELDALVAAAYGWPTDLAEADVLAALADLNVQRAAEEEAGLVRWLRPEYQNPTGKVAGTQGLGLDVQTHLPAVERMPWPGEMPEQFSAVREYLLAAGQPLTLKEVASAFRGATPQKVSPLLETLVGLSLARVEQGAEVRFRV</sequence>
<feature type="domain" description="MmeI-like DNA-methyltransferase" evidence="8">
    <location>
        <begin position="411"/>
        <end position="702"/>
    </location>
</feature>
<keyword evidence="10" id="KW-1185">Reference proteome</keyword>
<evidence type="ECO:0000313" key="10">
    <source>
        <dbReference type="Proteomes" id="UP000007718"/>
    </source>
</evidence>
<dbReference type="InterPro" id="IPR046817">
    <property type="entry name" value="MmeI_N"/>
</dbReference>
<gene>
    <name evidence="9" type="ordered locus">Deipr_2283</name>
</gene>
<reference evidence="10" key="1">
    <citation type="submission" date="2011-02" db="EMBL/GenBank/DDBJ databases">
        <title>The complete sequence of plasmid2 of Deinococcus proteolyticus DSM 20540.</title>
        <authorList>
            <consortium name="US DOE Joint Genome Institute (JGI-PGF)"/>
            <person name="Lucas S."/>
            <person name="Copeland A."/>
            <person name="Lapidus A."/>
            <person name="Bruce D."/>
            <person name="Goodwin L."/>
            <person name="Pitluck S."/>
            <person name="Kyrpides N."/>
            <person name="Mavromatis K."/>
            <person name="Pagani I."/>
            <person name="Ivanova N."/>
            <person name="Ovchinnikova G."/>
            <person name="Zeytun A."/>
            <person name="Detter J.C."/>
            <person name="Han C."/>
            <person name="Land M."/>
            <person name="Hauser L."/>
            <person name="Markowitz V."/>
            <person name="Cheng J.-F."/>
            <person name="Hugenholtz P."/>
            <person name="Woyke T."/>
            <person name="Wu D."/>
            <person name="Pukall R."/>
            <person name="Steenblock K."/>
            <person name="Brambilla E."/>
            <person name="Klenk H.-P."/>
            <person name="Eisen J.A."/>
        </authorList>
    </citation>
    <scope>NUCLEOTIDE SEQUENCE [LARGE SCALE GENOMIC DNA]</scope>
    <source>
        <strain evidence="10">ATCC 35074 / DSM 20540 / JCM 6276 / NBRC 101906 / NCIMB 13154 / VKM Ac-1939 / CCM 2703 / MRP</strain>
        <plasmid evidence="10">Plasmid pDEIPR02</plasmid>
    </source>
</reference>
<dbReference type="Gene3D" id="3.40.50.150">
    <property type="entry name" value="Vaccinia Virus protein VP39"/>
    <property type="match status" value="1"/>
</dbReference>
<dbReference type="SUPFAM" id="SSF53335">
    <property type="entry name" value="S-adenosyl-L-methionine-dependent methyltransferases"/>
    <property type="match status" value="1"/>
</dbReference>
<proteinExistence type="predicted"/>
<evidence type="ECO:0000259" key="6">
    <source>
        <dbReference type="Pfam" id="PF20465"/>
    </source>
</evidence>
<dbReference type="InterPro" id="IPR046816">
    <property type="entry name" value="MmeI_Mtase"/>
</dbReference>
<dbReference type="InterPro" id="IPR050953">
    <property type="entry name" value="N4_N6_ade-DNA_methylase"/>
</dbReference>
<keyword evidence="2" id="KW-0489">Methyltransferase</keyword>
<dbReference type="InterPro" id="IPR046820">
    <property type="entry name" value="MmeI_TRD"/>
</dbReference>
<comment type="catalytic activity">
    <reaction evidence="4">
        <text>a 2'-deoxyadenosine in DNA + S-adenosyl-L-methionine = an N(6)-methyl-2'-deoxyadenosine in DNA + S-adenosyl-L-homocysteine + H(+)</text>
        <dbReference type="Rhea" id="RHEA:15197"/>
        <dbReference type="Rhea" id="RHEA-COMP:12418"/>
        <dbReference type="Rhea" id="RHEA-COMP:12419"/>
        <dbReference type="ChEBI" id="CHEBI:15378"/>
        <dbReference type="ChEBI" id="CHEBI:57856"/>
        <dbReference type="ChEBI" id="CHEBI:59789"/>
        <dbReference type="ChEBI" id="CHEBI:90615"/>
        <dbReference type="ChEBI" id="CHEBI:90616"/>
        <dbReference type="EC" id="2.1.1.72"/>
    </reaction>
</comment>
<dbReference type="Proteomes" id="UP000007718">
    <property type="component" value="Plasmid pDEIPR02"/>
</dbReference>
<evidence type="ECO:0000259" key="7">
    <source>
        <dbReference type="Pfam" id="PF20466"/>
    </source>
</evidence>
<keyword evidence="9" id="KW-0614">Plasmid</keyword>
<dbReference type="GO" id="GO:0032259">
    <property type="term" value="P:methylation"/>
    <property type="evidence" value="ECO:0007669"/>
    <property type="project" value="UniProtKB-KW"/>
</dbReference>
<name>F0RQ50_DEIPM</name>
<dbReference type="PRINTS" id="PR00507">
    <property type="entry name" value="N12N6MTFRASE"/>
</dbReference>
<dbReference type="OrthoDB" id="9815272at2"/>
<dbReference type="PANTHER" id="PTHR33841:SF1">
    <property type="entry name" value="DNA METHYLTRANSFERASE A"/>
    <property type="match status" value="1"/>
</dbReference>
<dbReference type="PANTHER" id="PTHR33841">
    <property type="entry name" value="DNA METHYLTRANSFERASE YEEA-RELATED"/>
    <property type="match status" value="1"/>
</dbReference>
<protein>
    <recommendedName>
        <fullName evidence="1">site-specific DNA-methyltransferase (adenine-specific)</fullName>
        <ecNumber evidence="1">2.1.1.72</ecNumber>
    </recommendedName>
</protein>
<keyword evidence="3" id="KW-0808">Transferase</keyword>
<dbReference type="Pfam" id="PF20473">
    <property type="entry name" value="MmeI_Mtase"/>
    <property type="match status" value="1"/>
</dbReference>
<dbReference type="InterPro" id="IPR002052">
    <property type="entry name" value="DNA_methylase_N6_adenine_CS"/>
</dbReference>
<evidence type="ECO:0000256" key="1">
    <source>
        <dbReference type="ARBA" id="ARBA00011900"/>
    </source>
</evidence>
<dbReference type="AlphaFoldDB" id="F0RQ50"/>
<feature type="domain" description="MmeI-like helicase spacer" evidence="6">
    <location>
        <begin position="238"/>
        <end position="309"/>
    </location>
</feature>
<evidence type="ECO:0000313" key="9">
    <source>
        <dbReference type="EMBL" id="ADY27409.1"/>
    </source>
</evidence>